<dbReference type="RefSeq" id="WP_091435319.1">
    <property type="nucleotide sequence ID" value="NZ_FNMV01000026.1"/>
</dbReference>
<dbReference type="SUPFAM" id="SSF46785">
    <property type="entry name" value="Winged helix' DNA-binding domain"/>
    <property type="match status" value="2"/>
</dbReference>
<keyword evidence="4" id="KW-1185">Reference proteome</keyword>
<evidence type="ECO:0000259" key="2">
    <source>
        <dbReference type="Pfam" id="PF01051"/>
    </source>
</evidence>
<dbReference type="InterPro" id="IPR000525">
    <property type="entry name" value="Initiator_Rep_WH1"/>
</dbReference>
<evidence type="ECO:0000313" key="4">
    <source>
        <dbReference type="Proteomes" id="UP000198569"/>
    </source>
</evidence>
<name>A0A1H3GTE4_9FLAO</name>
<dbReference type="GO" id="GO:0006270">
    <property type="term" value="P:DNA replication initiation"/>
    <property type="evidence" value="ECO:0007669"/>
    <property type="project" value="InterPro"/>
</dbReference>
<sequence>MREITIAQDNRLTASRYELNLIEKRVFYYIIKEVRDKYTIGQRDLFDDLILKIPISKLCKDTNQENAQTDVRKGLKSLRMRSFEYLNDTEDRWLEVGFINYSEIIKGIAEIQVSRKLMPFLVELSTEFTPYSLNVAMSLKSKWSQRMYELCQKWHGTDGFRIRVDDLRNSFCLNDKYKMYASLNEKVLQVAKRELKALYDIGQCDVYFEFSEERNGRTVETLRFKLFRKNSMNVKTTQDMLLELIPIFKNLYNIEKMPKNDAFINNVIIKLQRNPNLIEPLNKRIREIISAGIKDDTARYIRYILNEDILSYVDVVAKTEIAPKKASKSINSNTSDDNPQQNILNKISKIAKSKTV</sequence>
<dbReference type="STRING" id="229203.SAMN05444338_12612"/>
<proteinExistence type="inferred from homology"/>
<dbReference type="OrthoDB" id="1428208at2"/>
<dbReference type="InterPro" id="IPR036390">
    <property type="entry name" value="WH_DNA-bd_sf"/>
</dbReference>
<evidence type="ECO:0000313" key="3">
    <source>
        <dbReference type="EMBL" id="SDY05619.1"/>
    </source>
</evidence>
<gene>
    <name evidence="3" type="ORF">SAMN05444338_12612</name>
</gene>
<dbReference type="AlphaFoldDB" id="A0A1H3GTE4"/>
<feature type="domain" description="Initiator Rep protein WH1" evidence="2">
    <location>
        <begin position="6"/>
        <end position="151"/>
    </location>
</feature>
<dbReference type="InterPro" id="IPR036388">
    <property type="entry name" value="WH-like_DNA-bd_sf"/>
</dbReference>
<dbReference type="EMBL" id="FNMV01000026">
    <property type="protein sequence ID" value="SDY05619.1"/>
    <property type="molecule type" value="Genomic_DNA"/>
</dbReference>
<comment type="similarity">
    <text evidence="1">Belongs to the initiator RepB protein family.</text>
</comment>
<dbReference type="Proteomes" id="UP000198569">
    <property type="component" value="Unassembled WGS sequence"/>
</dbReference>
<dbReference type="GO" id="GO:0003887">
    <property type="term" value="F:DNA-directed DNA polymerase activity"/>
    <property type="evidence" value="ECO:0007669"/>
    <property type="project" value="InterPro"/>
</dbReference>
<dbReference type="Pfam" id="PF01051">
    <property type="entry name" value="Rep3_N"/>
    <property type="match status" value="1"/>
</dbReference>
<accession>A0A1H3GTE4</accession>
<organism evidence="3 4">
    <name type="scientific">Flavobacterium degerlachei</name>
    <dbReference type="NCBI Taxonomy" id="229203"/>
    <lineage>
        <taxon>Bacteria</taxon>
        <taxon>Pseudomonadati</taxon>
        <taxon>Bacteroidota</taxon>
        <taxon>Flavobacteriia</taxon>
        <taxon>Flavobacteriales</taxon>
        <taxon>Flavobacteriaceae</taxon>
        <taxon>Flavobacterium</taxon>
    </lineage>
</organism>
<protein>
    <submittedName>
        <fullName evidence="3">Initiator Replication protein</fullName>
    </submittedName>
</protein>
<dbReference type="Gene3D" id="1.10.10.10">
    <property type="entry name" value="Winged helix-like DNA-binding domain superfamily/Winged helix DNA-binding domain"/>
    <property type="match status" value="2"/>
</dbReference>
<dbReference type="Pfam" id="PF21205">
    <property type="entry name" value="Rep3_C"/>
    <property type="match status" value="1"/>
</dbReference>
<reference evidence="4" key="1">
    <citation type="submission" date="2016-10" db="EMBL/GenBank/DDBJ databases">
        <authorList>
            <person name="Varghese N."/>
            <person name="Submissions S."/>
        </authorList>
    </citation>
    <scope>NUCLEOTIDE SEQUENCE [LARGE SCALE GENOMIC DNA]</scope>
    <source>
        <strain evidence="4">DSM 15718</strain>
    </source>
</reference>
<evidence type="ECO:0000256" key="1">
    <source>
        <dbReference type="ARBA" id="ARBA00038283"/>
    </source>
</evidence>